<reference evidence="2 4" key="2">
    <citation type="submission" date="2013-03" db="EMBL/GenBank/DDBJ databases">
        <title>The Genome Sequence of Enterococcus malodoratus ATCC_43197 (PacBio/Illumina hybrid assembly).</title>
        <authorList>
            <consortium name="The Broad Institute Genomics Platform"/>
            <consortium name="The Broad Institute Genome Sequencing Center for Infectious Disease"/>
            <person name="Earl A."/>
            <person name="Russ C."/>
            <person name="Gilmore M."/>
            <person name="Surin D."/>
            <person name="Walker B."/>
            <person name="Young S."/>
            <person name="Zeng Q."/>
            <person name="Gargeya S."/>
            <person name="Fitzgerald M."/>
            <person name="Haas B."/>
            <person name="Abouelleil A."/>
            <person name="Allen A.W."/>
            <person name="Alvarado L."/>
            <person name="Arachchi H.M."/>
            <person name="Berlin A.M."/>
            <person name="Chapman S.B."/>
            <person name="Gainer-Dewar J."/>
            <person name="Goldberg J."/>
            <person name="Griggs A."/>
            <person name="Gujja S."/>
            <person name="Hansen M."/>
            <person name="Howarth C."/>
            <person name="Imamovic A."/>
            <person name="Ireland A."/>
            <person name="Larimer J."/>
            <person name="McCowan C."/>
            <person name="Murphy C."/>
            <person name="Pearson M."/>
            <person name="Poon T.W."/>
            <person name="Priest M."/>
            <person name="Roberts A."/>
            <person name="Saif S."/>
            <person name="Shea T."/>
            <person name="Sisk P."/>
            <person name="Sykes S."/>
            <person name="Wortman J."/>
            <person name="Nusbaum C."/>
            <person name="Birren B."/>
        </authorList>
    </citation>
    <scope>NUCLEOTIDE SEQUENCE [LARGE SCALE GENOMIC DNA]</scope>
    <source>
        <strain evidence="2 4">ATCC 43197</strain>
    </source>
</reference>
<protein>
    <submittedName>
        <fullName evidence="1">Uncharacterized protein</fullName>
    </submittedName>
</protein>
<evidence type="ECO:0000313" key="1">
    <source>
        <dbReference type="EMBL" id="EOH73422.1"/>
    </source>
</evidence>
<dbReference type="EMBL" id="ASWA01000003">
    <property type="protein sequence ID" value="EOT67275.1"/>
    <property type="molecule type" value="Genomic_DNA"/>
</dbReference>
<reference evidence="1 3" key="1">
    <citation type="submission" date="2013-02" db="EMBL/GenBank/DDBJ databases">
        <title>The Genome Sequence of Enterococcus malodoratus ATCC_43197.</title>
        <authorList>
            <consortium name="The Broad Institute Genome Sequencing Platform"/>
            <consortium name="The Broad Institute Genome Sequencing Center for Infectious Disease"/>
            <person name="Earl A.M."/>
            <person name="Gilmore M.S."/>
            <person name="Lebreton F."/>
            <person name="Walker B."/>
            <person name="Young S.K."/>
            <person name="Zeng Q."/>
            <person name="Gargeya S."/>
            <person name="Fitzgerald M."/>
            <person name="Haas B."/>
            <person name="Abouelleil A."/>
            <person name="Alvarado L."/>
            <person name="Arachchi H.M."/>
            <person name="Berlin A.M."/>
            <person name="Chapman S.B."/>
            <person name="Dewar J."/>
            <person name="Goldberg J."/>
            <person name="Griggs A."/>
            <person name="Gujja S."/>
            <person name="Hansen M."/>
            <person name="Howarth C."/>
            <person name="Imamovic A."/>
            <person name="Larimer J."/>
            <person name="McCowan C."/>
            <person name="Murphy C."/>
            <person name="Neiman D."/>
            <person name="Pearson M."/>
            <person name="Priest M."/>
            <person name="Roberts A."/>
            <person name="Saif S."/>
            <person name="Shea T."/>
            <person name="Sisk P."/>
            <person name="Sykes S."/>
            <person name="Wortman J."/>
            <person name="Nusbaum C."/>
            <person name="Birren B."/>
        </authorList>
    </citation>
    <scope>NUCLEOTIDE SEQUENCE [LARGE SCALE GENOMIC DNA]</scope>
    <source>
        <strain evidence="1 3">ATCC 43197</strain>
    </source>
</reference>
<dbReference type="RefSeq" id="WP_010742401.1">
    <property type="nucleotide sequence ID" value="NZ_KB946251.1"/>
</dbReference>
<keyword evidence="4" id="KW-1185">Reference proteome</keyword>
<dbReference type="Proteomes" id="UP000013783">
    <property type="component" value="Unassembled WGS sequence"/>
</dbReference>
<sequence>MAEKNDIAKSDKLIISNPIGGELIMKRLSASQKGKKFKEVFVSEASLLAGNITQGALQVANQAMTVAQIAKQAPNGLFTASVDPAKLSKFKNGTLTTMVHGGEKKLEHFGFTEVAISGAINPAMVLSAGMQVMSMISGTYYLNQINSQIRQIDEKLDELIQFHHDESIGKLKAARRGLSEIAVREIVDMADVNEIRNYKKTSQEIQEEYLYRLNRDVHNFVPDKKGDKKKLDNLNFQMSIAFEASKLSLFTELIELGTRMKIGGQSELIEGLTTQLKNNYKNSLYLNIDYAADNYYKIIKSKYQTEKSIKQKNNNKIEKVVNFVPVWGWGVLGKTVLQGTVSIKKNIDISTSNKKEVKRRESLDSLIYDAHENKKIETIDVTIDEMLQLPYEGKDILYVVDGNRQRVFVPEE</sequence>
<evidence type="ECO:0000313" key="4">
    <source>
        <dbReference type="Proteomes" id="UP000014148"/>
    </source>
</evidence>
<dbReference type="PATRIC" id="fig|1158601.3.peg.3584"/>
<name>R2NN30_9ENTE</name>
<comment type="caution">
    <text evidence="1">The sequence shown here is derived from an EMBL/GenBank/DDBJ whole genome shotgun (WGS) entry which is preliminary data.</text>
</comment>
<gene>
    <name evidence="2" type="ORF">I585_02796</name>
    <name evidence="1" type="ORF">UAI_03613</name>
</gene>
<accession>R2NN30</accession>
<dbReference type="EMBL" id="AJAK01000025">
    <property type="protein sequence ID" value="EOH73422.1"/>
    <property type="molecule type" value="Genomic_DNA"/>
</dbReference>
<proteinExistence type="predicted"/>
<dbReference type="Proteomes" id="UP000014148">
    <property type="component" value="Unassembled WGS sequence"/>
</dbReference>
<dbReference type="AlphaFoldDB" id="R2NN30"/>
<dbReference type="eggNOG" id="ENOG50316TC">
    <property type="taxonomic scope" value="Bacteria"/>
</dbReference>
<evidence type="ECO:0000313" key="3">
    <source>
        <dbReference type="Proteomes" id="UP000013783"/>
    </source>
</evidence>
<evidence type="ECO:0000313" key="2">
    <source>
        <dbReference type="EMBL" id="EOT67275.1"/>
    </source>
</evidence>
<organism evidence="1 3">
    <name type="scientific">Enterococcus malodoratus ATCC 43197</name>
    <dbReference type="NCBI Taxonomy" id="1158601"/>
    <lineage>
        <taxon>Bacteria</taxon>
        <taxon>Bacillati</taxon>
        <taxon>Bacillota</taxon>
        <taxon>Bacilli</taxon>
        <taxon>Lactobacillales</taxon>
        <taxon>Enterococcaceae</taxon>
        <taxon>Enterococcus</taxon>
    </lineage>
</organism>